<dbReference type="Proteomes" id="UP000000343">
    <property type="component" value="Chromosome"/>
</dbReference>
<reference evidence="8" key="1">
    <citation type="submission" date="2011-01" db="EMBL/GenBank/DDBJ databases">
        <title>Complete sequence of chromosome of Acidobacterium sp. MP5ACTX9.</title>
        <authorList>
            <consortium name="US DOE Joint Genome Institute"/>
            <person name="Lucas S."/>
            <person name="Copeland A."/>
            <person name="Lapidus A."/>
            <person name="Cheng J.-F."/>
            <person name="Goodwin L."/>
            <person name="Pitluck S."/>
            <person name="Teshima H."/>
            <person name="Detter J.C."/>
            <person name="Han C."/>
            <person name="Tapia R."/>
            <person name="Land M."/>
            <person name="Hauser L."/>
            <person name="Kyrpides N."/>
            <person name="Ivanova N."/>
            <person name="Ovchinnikova G."/>
            <person name="Pagani I."/>
            <person name="Rawat S.R."/>
            <person name="Mannisto M."/>
            <person name="Haggblom M.M."/>
            <person name="Woyke T."/>
        </authorList>
    </citation>
    <scope>NUCLEOTIDE SEQUENCE [LARGE SCALE GENOMIC DNA]</scope>
    <source>
        <strain evidence="8">MP5ACTX9</strain>
    </source>
</reference>
<dbReference type="eggNOG" id="COG0383">
    <property type="taxonomic scope" value="Bacteria"/>
</dbReference>
<keyword evidence="2" id="KW-0479">Metal-binding</keyword>
<dbReference type="Pfam" id="PF17677">
    <property type="entry name" value="Glyco_hydro38C2"/>
    <property type="match status" value="1"/>
</dbReference>
<dbReference type="GO" id="GO:0004559">
    <property type="term" value="F:alpha-mannosidase activity"/>
    <property type="evidence" value="ECO:0007669"/>
    <property type="project" value="UniProtKB-EC"/>
</dbReference>
<dbReference type="CDD" id="cd10789">
    <property type="entry name" value="GH38N_AMII_ER_cytosolic"/>
    <property type="match status" value="1"/>
</dbReference>
<dbReference type="InterPro" id="IPR011682">
    <property type="entry name" value="Glyco_hydro_38_C"/>
</dbReference>
<dbReference type="KEGG" id="acm:AciX9_3316"/>
<dbReference type="GO" id="GO:0030246">
    <property type="term" value="F:carbohydrate binding"/>
    <property type="evidence" value="ECO:0007669"/>
    <property type="project" value="InterPro"/>
</dbReference>
<dbReference type="Pfam" id="PF07748">
    <property type="entry name" value="Glyco_hydro_38C"/>
    <property type="match status" value="1"/>
</dbReference>
<dbReference type="PANTHER" id="PTHR46017:SF1">
    <property type="entry name" value="ALPHA-MANNOSIDASE 2C1"/>
    <property type="match status" value="1"/>
</dbReference>
<evidence type="ECO:0000259" key="6">
    <source>
        <dbReference type="SMART" id="SM00872"/>
    </source>
</evidence>
<evidence type="ECO:0000256" key="2">
    <source>
        <dbReference type="ARBA" id="ARBA00022723"/>
    </source>
</evidence>
<dbReference type="InterPro" id="IPR000602">
    <property type="entry name" value="Glyco_hydro_38_N"/>
</dbReference>
<dbReference type="STRING" id="1198114.AciX9_3316"/>
<dbReference type="InterPro" id="IPR015341">
    <property type="entry name" value="Glyco_hydro_38_cen"/>
</dbReference>
<feature type="compositionally biased region" description="Polar residues" evidence="5">
    <location>
        <begin position="263"/>
        <end position="273"/>
    </location>
</feature>
<feature type="region of interest" description="Disordered" evidence="5">
    <location>
        <begin position="263"/>
        <end position="287"/>
    </location>
</feature>
<dbReference type="Pfam" id="PF09261">
    <property type="entry name" value="Alpha-mann_mid"/>
    <property type="match status" value="1"/>
</dbReference>
<dbReference type="EC" id="3.2.1.24" evidence="7"/>
<gene>
    <name evidence="7" type="ordered locus">AciX9_3316</name>
</gene>
<dbReference type="InterPro" id="IPR028995">
    <property type="entry name" value="Glyco_hydro_57/38_cen_sf"/>
</dbReference>
<dbReference type="InterPro" id="IPR011330">
    <property type="entry name" value="Glyco_hydro/deAcase_b/a-brl"/>
</dbReference>
<dbReference type="SUPFAM" id="SSF88688">
    <property type="entry name" value="Families 57/38 glycoside transferase middle domain"/>
    <property type="match status" value="1"/>
</dbReference>
<dbReference type="SUPFAM" id="SSF74650">
    <property type="entry name" value="Galactose mutarotase-like"/>
    <property type="match status" value="1"/>
</dbReference>
<evidence type="ECO:0000313" key="8">
    <source>
        <dbReference type="Proteomes" id="UP000000343"/>
    </source>
</evidence>
<dbReference type="Pfam" id="PF01074">
    <property type="entry name" value="Glyco_hydro_38N"/>
    <property type="match status" value="1"/>
</dbReference>
<evidence type="ECO:0000256" key="3">
    <source>
        <dbReference type="ARBA" id="ARBA00022801"/>
    </source>
</evidence>
<keyword evidence="4 7" id="KW-0326">Glycosidase</keyword>
<organism evidence="8">
    <name type="scientific">Granulicella tundricola (strain ATCC BAA-1859 / DSM 23138 / MP5ACTX9)</name>
    <dbReference type="NCBI Taxonomy" id="1198114"/>
    <lineage>
        <taxon>Bacteria</taxon>
        <taxon>Pseudomonadati</taxon>
        <taxon>Acidobacteriota</taxon>
        <taxon>Terriglobia</taxon>
        <taxon>Terriglobales</taxon>
        <taxon>Acidobacteriaceae</taxon>
        <taxon>Granulicella</taxon>
    </lineage>
</organism>
<sequence length="1218" mass="131545">MAFCYSWAVIPPWMLPWANEITREVLVSSFRLNPLFTTSAVIAFLSVMPGALAQTTPAPDITKQPTLYVVPYAHLDTQWRWEFPQVISEYLLKTMRVNFDYMDKYPHYVFNWSGSNRYRLMKEYFPADYARLKGYVAKGQWFPAGSSVEEGDVNLPSAESIFRQVLYGNTFYRSEFGKASAEYMLPDCFGFPASLPTILAASGVKGFSTQKLNAAWQPAPKIGGPNSPEKTPEGIPFNVGLWTGPDGETVLAALNPGSYNGGINSDLSKSPTQVPAPVASNGRRRRTEVDWPSRIDIDGKATGVFADYHYVGTGDIGGAANEESIKLLEAMVTGGEAVIPATPVSASGGAAGEIVTAGTPVRMGNGPVKVISATADQMFLDIKPEMQSRMPNYQGDLELINHSAGSLTSQAYHKGWNRKNELLADAAEKASVAAAWMGGRAYPQKQLNDAWTLVMGGQFHDTGAGTATPRSYEFAQNDDVIAANQFGDVLTSATQSIASSLDTQVTGTPVLVYNPLNLEREDVVEAMVAGDFSKGVAVFGSDGKQVPAQVQNGKILFLAKVPSVGYAVYDVRHGQKPASSQALNVTESGLENARYKVTINAAGDVSSIFDKSIQKELLASPMRLAINNDAPKQWPAWNMDFDQEQAAPRAYIGGSVKARIVENGPARVALEVTREGEGSKFVQTVRLSAGDAGNRVEFSESIDWRSLSANVKAVFPLTSANKLATYNWEVGTIQRPAAFDRQFEVASHHWIDQTDTSGSYGATILTGVKNGSDKRDDSTLRLTLLRSPGEASEMKGGYADQFNQDWGHHEIVFGLAGHAGDWRQAHTDWHAYRLSTPLIAFNTEKHAGPLGHSFSLLTVNNPAIRVLALKKSELSDEVIVRLVELDGKAADKVAVKFSGPLQAAREVNGQELPLGAASVVDGALETSFKPYQPRTFALKLGAPAAHGTSIASQPVALQYDLAVASNDDTKTSGGFDKQGDAIPAEMLPSELTLDGVRFALAPAATGKPNAVIAKGQSVELPKGKFNKVYILAASAGGDQTATFKVGKTPTSLTVEDWGGFIGQWDTRVWKPRPDSVMEGGGTNEPAEHPVPLRNDFATSANHPTWDVKKSGSPDWAPDFPKDYVGLRPGFIKPATLAWYASHHHNAEGLNVPYQYSYLFVYALDLAPDAKTITLPQNASLRIMGISVAETEPNVTPAQPLFDTLGRTTNDGKLEAFKQ</sequence>
<dbReference type="InterPro" id="IPR011013">
    <property type="entry name" value="Gal_mutarotase_sf_dom"/>
</dbReference>
<dbReference type="PANTHER" id="PTHR46017">
    <property type="entry name" value="ALPHA-MANNOSIDASE 2C1"/>
    <property type="match status" value="1"/>
</dbReference>
<evidence type="ECO:0000256" key="5">
    <source>
        <dbReference type="SAM" id="MobiDB-lite"/>
    </source>
</evidence>
<keyword evidence="3 7" id="KW-0378">Hydrolase</keyword>
<dbReference type="PaxDb" id="1198114-AciX9_3316"/>
<dbReference type="Gene3D" id="3.20.110.10">
    <property type="entry name" value="Glycoside hydrolase 38, N terminal domain"/>
    <property type="match status" value="1"/>
</dbReference>
<dbReference type="AlphaFoldDB" id="E8X2N0"/>
<dbReference type="EMBL" id="CP002480">
    <property type="protein sequence ID" value="ADW70327.1"/>
    <property type="molecule type" value="Genomic_DNA"/>
</dbReference>
<evidence type="ECO:0000256" key="1">
    <source>
        <dbReference type="ARBA" id="ARBA00009792"/>
    </source>
</evidence>
<dbReference type="GO" id="GO:0046872">
    <property type="term" value="F:metal ion binding"/>
    <property type="evidence" value="ECO:0007669"/>
    <property type="project" value="UniProtKB-KW"/>
</dbReference>
<dbReference type="InterPro" id="IPR037094">
    <property type="entry name" value="Glyco_hydro_38_cen_sf"/>
</dbReference>
<dbReference type="InterPro" id="IPR041147">
    <property type="entry name" value="GH38_C"/>
</dbReference>
<feature type="domain" description="Glycoside hydrolase family 38 central" evidence="6">
    <location>
        <begin position="401"/>
        <end position="479"/>
    </location>
</feature>
<protein>
    <submittedName>
        <fullName evidence="7">Alpha-mannosidase</fullName>
        <ecNumber evidence="7">3.2.1.24</ecNumber>
    </submittedName>
</protein>
<dbReference type="SUPFAM" id="SSF88713">
    <property type="entry name" value="Glycoside hydrolase/deacetylase"/>
    <property type="match status" value="1"/>
</dbReference>
<dbReference type="HOGENOM" id="CLU_277670_0_0_0"/>
<name>E8X2N0_GRATM</name>
<dbReference type="GO" id="GO:0009313">
    <property type="term" value="P:oligosaccharide catabolic process"/>
    <property type="evidence" value="ECO:0007669"/>
    <property type="project" value="TreeGrafter"/>
</dbReference>
<dbReference type="Gene3D" id="2.70.98.30">
    <property type="entry name" value="Golgi alpha-mannosidase II, domain 4"/>
    <property type="match status" value="1"/>
</dbReference>
<evidence type="ECO:0000256" key="4">
    <source>
        <dbReference type="ARBA" id="ARBA00023295"/>
    </source>
</evidence>
<dbReference type="InterPro" id="IPR027291">
    <property type="entry name" value="Glyco_hydro_38_N_sf"/>
</dbReference>
<dbReference type="SMART" id="SM00872">
    <property type="entry name" value="Alpha-mann_mid"/>
    <property type="match status" value="1"/>
</dbReference>
<dbReference type="GO" id="GO:0006013">
    <property type="term" value="P:mannose metabolic process"/>
    <property type="evidence" value="ECO:0007669"/>
    <property type="project" value="InterPro"/>
</dbReference>
<evidence type="ECO:0000313" key="7">
    <source>
        <dbReference type="EMBL" id="ADW70327.1"/>
    </source>
</evidence>
<proteinExistence type="inferred from homology"/>
<comment type="similarity">
    <text evidence="1">Belongs to the glycosyl hydrolase 38 family.</text>
</comment>
<keyword evidence="8" id="KW-1185">Reference proteome</keyword>
<dbReference type="Gene3D" id="1.20.1270.50">
    <property type="entry name" value="Glycoside hydrolase family 38, central domain"/>
    <property type="match status" value="1"/>
</dbReference>
<accession>E8X2N0</accession>